<dbReference type="Proteomes" id="UP000886597">
    <property type="component" value="Unassembled WGS sequence"/>
</dbReference>
<feature type="domain" description="Beta-lactamase-related" evidence="2">
    <location>
        <begin position="11"/>
        <end position="313"/>
    </location>
</feature>
<evidence type="ECO:0000313" key="4">
    <source>
        <dbReference type="EMBL" id="GEQ53361.1"/>
    </source>
</evidence>
<keyword evidence="6" id="KW-1185">Reference proteome</keyword>
<reference evidence="4" key="2">
    <citation type="journal article" date="2020" name="Int. Dairy J.">
        <title>Lactic acid bacterial diversity in Brie cheese focusing on salt concentration and pH of isolation medium and characterisation of halophilic and alkaliphilic lactic acid bacterial isolates.</title>
        <authorList>
            <person name="Unno R."/>
            <person name="Matsutani M."/>
            <person name="Suzuki T."/>
            <person name="Kodama K."/>
            <person name="Matsushita H."/>
            <person name="Yamasato K."/>
            <person name="Koizumi Y."/>
            <person name="Ishikawa M."/>
        </authorList>
    </citation>
    <scope>NUCLEOTIDE SEQUENCE</scope>
    <source>
        <strain evidence="4">7C1</strain>
        <strain evidence="3">8C4</strain>
    </source>
</reference>
<evidence type="ECO:0000256" key="1">
    <source>
        <dbReference type="ARBA" id="ARBA00022801"/>
    </source>
</evidence>
<dbReference type="EMBL" id="BKBO01000002">
    <property type="protein sequence ID" value="GEQ48302.1"/>
    <property type="molecule type" value="Genomic_DNA"/>
</dbReference>
<sequence length="335" mass="38436">MYSKTQKKIYDGWQKNVFSGVVYRFIDHEKRKTKVLGNAALVPQKEIMTQEHLFDVASLTKVVCTTTVVLRLLEEQVIQLDDPLQKYLPQFQDGRVTLRHLLTHTADITTWIKQRDQLTKEALKQAYLTVQAGDILGKKVKYTDSGMILLGFMLEEIFQENVTTIFKKEVLAPLNMTNSCFSPVQGNKNKVVPTERLSSGKVLKGQTHDPKARVLKEHAGNAGLFSTVEDLDRFVQVYLYQTSFLSEKTISELLYDQTPLKNGDRTLGWDLKDKNRVLFHTGYTGSFLAIDPLNKQAFIFLSNRVHPVDHRTAYVKYRDELVTCYLSEKNSYSML</sequence>
<dbReference type="InterPro" id="IPR050789">
    <property type="entry name" value="Diverse_Enzym_Activities"/>
</dbReference>
<dbReference type="PANTHER" id="PTHR43283:SF11">
    <property type="entry name" value="BETA-LACTAMASE-RELATED DOMAIN-CONTAINING PROTEIN"/>
    <property type="match status" value="1"/>
</dbReference>
<dbReference type="Gene3D" id="3.40.710.10">
    <property type="entry name" value="DD-peptidase/beta-lactamase superfamily"/>
    <property type="match status" value="1"/>
</dbReference>
<dbReference type="GeneID" id="69986252"/>
<dbReference type="Proteomes" id="UP000886607">
    <property type="component" value="Unassembled WGS sequence"/>
</dbReference>
<keyword evidence="1 4" id="KW-0378">Hydrolase</keyword>
<evidence type="ECO:0000313" key="6">
    <source>
        <dbReference type="Proteomes" id="UP000886607"/>
    </source>
</evidence>
<dbReference type="AlphaFoldDB" id="A0AAN4RIS0"/>
<dbReference type="GO" id="GO:0016787">
    <property type="term" value="F:hydrolase activity"/>
    <property type="evidence" value="ECO:0007669"/>
    <property type="project" value="UniProtKB-KW"/>
</dbReference>
<gene>
    <name evidence="4" type="primary">ampC</name>
    <name evidence="3" type="ORF">TK11N_01540</name>
    <name evidence="4" type="ORF">TK2N_02050</name>
</gene>
<name>A0AAN4RIS0_9ENTE</name>
<comment type="caution">
    <text evidence="4">The sequence shown here is derived from an EMBL/GenBank/DDBJ whole genome shotgun (WGS) entry which is preliminary data.</text>
</comment>
<organism evidence="4 5">
    <name type="scientific">Tetragenococcus koreensis</name>
    <dbReference type="NCBI Taxonomy" id="290335"/>
    <lineage>
        <taxon>Bacteria</taxon>
        <taxon>Bacillati</taxon>
        <taxon>Bacillota</taxon>
        <taxon>Bacilli</taxon>
        <taxon>Lactobacillales</taxon>
        <taxon>Enterococcaceae</taxon>
        <taxon>Tetragenococcus</taxon>
    </lineage>
</organism>
<proteinExistence type="predicted"/>
<dbReference type="KEGG" id="tkr:C7K43_09885"/>
<dbReference type="RefSeq" id="WP_124006685.1">
    <property type="nucleotide sequence ID" value="NZ_BJYN01000010.1"/>
</dbReference>
<protein>
    <submittedName>
        <fullName evidence="4">Serine hydrolase</fullName>
    </submittedName>
</protein>
<dbReference type="Pfam" id="PF00144">
    <property type="entry name" value="Beta-lactamase"/>
    <property type="match status" value="1"/>
</dbReference>
<dbReference type="InterPro" id="IPR001466">
    <property type="entry name" value="Beta-lactam-related"/>
</dbReference>
<evidence type="ECO:0000313" key="5">
    <source>
        <dbReference type="Proteomes" id="UP000886597"/>
    </source>
</evidence>
<evidence type="ECO:0000259" key="2">
    <source>
        <dbReference type="Pfam" id="PF00144"/>
    </source>
</evidence>
<reference evidence="4" key="1">
    <citation type="submission" date="2019-08" db="EMBL/GenBank/DDBJ databases">
        <authorList>
            <person name="Ishikawa M."/>
            <person name="Suzuki T."/>
            <person name="Matsutani M."/>
        </authorList>
    </citation>
    <scope>NUCLEOTIDE SEQUENCE</scope>
    <source>
        <strain evidence="4">7C1</strain>
        <strain evidence="3">8C4</strain>
    </source>
</reference>
<accession>A0AAN4RIS0</accession>
<dbReference type="SUPFAM" id="SSF56601">
    <property type="entry name" value="beta-lactamase/transpeptidase-like"/>
    <property type="match status" value="1"/>
</dbReference>
<evidence type="ECO:0000313" key="3">
    <source>
        <dbReference type="EMBL" id="GEQ48302.1"/>
    </source>
</evidence>
<dbReference type="PANTHER" id="PTHR43283">
    <property type="entry name" value="BETA-LACTAMASE-RELATED"/>
    <property type="match status" value="1"/>
</dbReference>
<dbReference type="InterPro" id="IPR012338">
    <property type="entry name" value="Beta-lactam/transpept-like"/>
</dbReference>
<dbReference type="EMBL" id="BKBQ01000002">
    <property type="protein sequence ID" value="GEQ53361.1"/>
    <property type="molecule type" value="Genomic_DNA"/>
</dbReference>